<comment type="caution">
    <text evidence="6">The sequence shown here is derived from an EMBL/GenBank/DDBJ whole genome shotgun (WGS) entry which is preliminary data.</text>
</comment>
<evidence type="ECO:0000256" key="4">
    <source>
        <dbReference type="ARBA" id="ARBA00022729"/>
    </source>
</evidence>
<dbReference type="AlphaFoldDB" id="K0RB18"/>
<comment type="similarity">
    <text evidence="2">Belongs to the peptidase C13 family.</text>
</comment>
<dbReference type="InterPro" id="IPR001096">
    <property type="entry name" value="Peptidase_C13"/>
</dbReference>
<dbReference type="PANTHER" id="PTHR48067">
    <property type="entry name" value="GPI-ANCHOR TRANSAMIDASE"/>
    <property type="match status" value="1"/>
</dbReference>
<dbReference type="GO" id="GO:0006506">
    <property type="term" value="P:GPI anchor biosynthetic process"/>
    <property type="evidence" value="ECO:0007669"/>
    <property type="project" value="UniProtKB-UniPathway"/>
</dbReference>
<dbReference type="EMBL" id="AGNL01042628">
    <property type="protein sequence ID" value="EJK50913.1"/>
    <property type="molecule type" value="Genomic_DNA"/>
</dbReference>
<organism evidence="6 7">
    <name type="scientific">Thalassiosira oceanica</name>
    <name type="common">Marine diatom</name>
    <dbReference type="NCBI Taxonomy" id="159749"/>
    <lineage>
        <taxon>Eukaryota</taxon>
        <taxon>Sar</taxon>
        <taxon>Stramenopiles</taxon>
        <taxon>Ochrophyta</taxon>
        <taxon>Bacillariophyta</taxon>
        <taxon>Coscinodiscophyceae</taxon>
        <taxon>Thalassiosirophycidae</taxon>
        <taxon>Thalassiosirales</taxon>
        <taxon>Thalassiosiraceae</taxon>
        <taxon>Thalassiosira</taxon>
    </lineage>
</organism>
<feature type="region of interest" description="Disordered" evidence="5">
    <location>
        <begin position="51"/>
        <end position="70"/>
    </location>
</feature>
<dbReference type="GO" id="GO:0003923">
    <property type="term" value="F:GPI-anchor transamidase activity"/>
    <property type="evidence" value="ECO:0007669"/>
    <property type="project" value="InterPro"/>
</dbReference>
<dbReference type="GO" id="GO:0042765">
    <property type="term" value="C:GPI-anchor transamidase complex"/>
    <property type="evidence" value="ECO:0007669"/>
    <property type="project" value="InterPro"/>
</dbReference>
<gene>
    <name evidence="6" type="ORF">THAOC_29972</name>
</gene>
<dbReference type="Gene3D" id="3.40.50.1460">
    <property type="match status" value="1"/>
</dbReference>
<evidence type="ECO:0000256" key="3">
    <source>
        <dbReference type="ARBA" id="ARBA00022502"/>
    </source>
</evidence>
<evidence type="ECO:0000256" key="2">
    <source>
        <dbReference type="ARBA" id="ARBA00009941"/>
    </source>
</evidence>
<dbReference type="Pfam" id="PF01650">
    <property type="entry name" value="Peptidase_C13"/>
    <property type="match status" value="1"/>
</dbReference>
<dbReference type="InterPro" id="IPR028361">
    <property type="entry name" value="GPI_transamidase"/>
</dbReference>
<proteinExistence type="inferred from homology"/>
<dbReference type="eggNOG" id="KOG1349">
    <property type="taxonomic scope" value="Eukaryota"/>
</dbReference>
<evidence type="ECO:0008006" key="8">
    <source>
        <dbReference type="Google" id="ProtNLM"/>
    </source>
</evidence>
<evidence type="ECO:0000256" key="1">
    <source>
        <dbReference type="ARBA" id="ARBA00004687"/>
    </source>
</evidence>
<dbReference type="PANTHER" id="PTHR48067:SF1">
    <property type="entry name" value="GPI-ANCHOR TRANSAMIDASE"/>
    <property type="match status" value="1"/>
</dbReference>
<sequence length="533" mass="59398">MQAMQQAGLVLASSGVCDFSSSRPDEVHESRFLRLFATALALAPIVAPSTDSKGVSIPRNKHRERERERELENDMMRKYCLLLLSLAMVVAQQQKRRSANLHKAAHESTVRNILLPKFKPDGKQLVPGNHTSNVAVLVSSSRYWFNYRHVTNALSMYHLLKRGGYSDDNIILMLADEIPCNSRNPFRGSIFSRGALGGEGDDLMADVEVDYAGTDVTVDAFLRVLLGRHLSGEGDTPGLYRRTLPRLDENTNVLVYLTGHGGDNFFKFQDGEELMSHEVASVFSQMYEMRRYNEVLFIADTCQAFTMADQITAPNVFSVGSSLKGQNSYASHGDAEVGQSVIDRYSKSIKDFVDDAVAMAPSQSNTATSFDDSTVAVMERLNAFDALVRVPTMHGKSHHSTDRENICVVITSRTAGELGKSSEVGYTSRLCKRRMSEVPLSDFFAASSEDRNNQISRSSVQATIWKADDFKVQADSNTDERECKIMPDNWPEEDEEYVREEKPLRKGVSAWDTEMLVLIGGFIMLVSLSSTFL</sequence>
<dbReference type="OrthoDB" id="192611at2759"/>
<accession>K0RB18</accession>
<keyword evidence="7" id="KW-1185">Reference proteome</keyword>
<evidence type="ECO:0000313" key="7">
    <source>
        <dbReference type="Proteomes" id="UP000266841"/>
    </source>
</evidence>
<keyword evidence="4" id="KW-0732">Signal</keyword>
<dbReference type="GO" id="GO:0016255">
    <property type="term" value="P:attachment of GPI anchor to protein"/>
    <property type="evidence" value="ECO:0007669"/>
    <property type="project" value="InterPro"/>
</dbReference>
<evidence type="ECO:0000313" key="6">
    <source>
        <dbReference type="EMBL" id="EJK50913.1"/>
    </source>
</evidence>
<keyword evidence="3" id="KW-0337">GPI-anchor biosynthesis</keyword>
<reference evidence="6 7" key="1">
    <citation type="journal article" date="2012" name="Genome Biol.">
        <title>Genome and low-iron response of an oceanic diatom adapted to chronic iron limitation.</title>
        <authorList>
            <person name="Lommer M."/>
            <person name="Specht M."/>
            <person name="Roy A.S."/>
            <person name="Kraemer L."/>
            <person name="Andreson R."/>
            <person name="Gutowska M.A."/>
            <person name="Wolf J."/>
            <person name="Bergner S.V."/>
            <person name="Schilhabel M.B."/>
            <person name="Klostermeier U.C."/>
            <person name="Beiko R.G."/>
            <person name="Rosenstiel P."/>
            <person name="Hippler M."/>
            <person name="Laroche J."/>
        </authorList>
    </citation>
    <scope>NUCLEOTIDE SEQUENCE [LARGE SCALE GENOMIC DNA]</scope>
    <source>
        <strain evidence="6 7">CCMP1005</strain>
    </source>
</reference>
<dbReference type="UniPathway" id="UPA00196"/>
<dbReference type="GO" id="GO:0006508">
    <property type="term" value="P:proteolysis"/>
    <property type="evidence" value="ECO:0007669"/>
    <property type="project" value="InterPro"/>
</dbReference>
<dbReference type="Proteomes" id="UP000266841">
    <property type="component" value="Unassembled WGS sequence"/>
</dbReference>
<protein>
    <recommendedName>
        <fullName evidence="8">GPI-anchor transamidase</fullName>
    </recommendedName>
</protein>
<dbReference type="PRINTS" id="PR00776">
    <property type="entry name" value="HEMOGLOBNASE"/>
</dbReference>
<evidence type="ECO:0000256" key="5">
    <source>
        <dbReference type="SAM" id="MobiDB-lite"/>
    </source>
</evidence>
<name>K0RB18_THAOC</name>
<comment type="pathway">
    <text evidence="1">Glycolipid biosynthesis; glycosylphosphatidylinositol-anchor biosynthesis.</text>
</comment>